<dbReference type="SUPFAM" id="SSF56672">
    <property type="entry name" value="DNA/RNA polymerases"/>
    <property type="match status" value="1"/>
</dbReference>
<evidence type="ECO:0000259" key="1">
    <source>
        <dbReference type="PROSITE" id="PS50878"/>
    </source>
</evidence>
<proteinExistence type="predicted"/>
<dbReference type="Proteomes" id="UP000694389">
    <property type="component" value="Unassembled WGS sequence"/>
</dbReference>
<keyword evidence="3" id="KW-1185">Reference proteome</keyword>
<dbReference type="InterPro" id="IPR000477">
    <property type="entry name" value="RT_dom"/>
</dbReference>
<dbReference type="AlphaFoldDB" id="A0A8P4KRE2"/>
<dbReference type="PROSITE" id="PS50878">
    <property type="entry name" value="RT_POL"/>
    <property type="match status" value="1"/>
</dbReference>
<dbReference type="CDD" id="cd01650">
    <property type="entry name" value="RT_nLTR_like"/>
    <property type="match status" value="1"/>
</dbReference>
<reference evidence="2" key="2">
    <citation type="submission" date="2025-09" db="UniProtKB">
        <authorList>
            <consortium name="Ensembl"/>
        </authorList>
    </citation>
    <scope>IDENTIFICATION</scope>
</reference>
<accession>A0A8P4KRE2</accession>
<protein>
    <recommendedName>
        <fullName evidence="1">Reverse transcriptase domain-containing protein</fullName>
    </recommendedName>
</protein>
<name>A0A8P4KRE2_DICLA</name>
<dbReference type="PANTHER" id="PTHR31635:SF196">
    <property type="entry name" value="REVERSE TRANSCRIPTASE DOMAIN-CONTAINING PROTEIN-RELATED"/>
    <property type="match status" value="1"/>
</dbReference>
<dbReference type="Pfam" id="PF00078">
    <property type="entry name" value="RVT_1"/>
    <property type="match status" value="1"/>
</dbReference>
<reference evidence="2" key="1">
    <citation type="submission" date="2025-08" db="UniProtKB">
        <authorList>
            <consortium name="Ensembl"/>
        </authorList>
    </citation>
    <scope>IDENTIFICATION</scope>
</reference>
<evidence type="ECO:0000313" key="2">
    <source>
        <dbReference type="Ensembl" id="ENSDLAP00005077950.1"/>
    </source>
</evidence>
<dbReference type="GeneTree" id="ENSGT00940000175863"/>
<evidence type="ECO:0000313" key="3">
    <source>
        <dbReference type="Proteomes" id="UP000694389"/>
    </source>
</evidence>
<dbReference type="InterPro" id="IPR043502">
    <property type="entry name" value="DNA/RNA_pol_sf"/>
</dbReference>
<dbReference type="Ensembl" id="ENSDLAT00005067467.1">
    <property type="protein sequence ID" value="ENSDLAP00005077950.1"/>
    <property type="gene ID" value="ENSDLAG00005033306.1"/>
</dbReference>
<sequence>MMRKEKELRERLRVELSKAENEEGYSMENYIEVKIELQRYEAEKCRGAILRSKAKYALEGERCTAYFLGLEKSKQSRTYIHEIRNKEGEVVADYVAILERVQEFYGELYKGGGLEEDSIVEVLDSVESKLSVDDSEWCDRDINRKEVMEAIEGLNSGKSPGSDGIGIEFYKVYKEQMASILVEAFREIEKTGIVQGRMVEGVITLVFKRKGNKLDLKNYRPISLLNVDYKILAKVLANRIKRVIGGIIKTSQSYSIPGRDIADTIATARDTIEFMKRDRAGGIVLAIDWNKAFDRVEHEFLFKLLVRFGFGERLVGWVRRLYKGARSYVKINGVLTDRFGLGRSIRQGCSLSALLYAISLEPLALLIKNDERVRGIQLPSGSIHTINQYADDTTITVRDGNSVKRVLELAELYGRASAARINK</sequence>
<organism evidence="2 3">
    <name type="scientific">Dicentrarchus labrax</name>
    <name type="common">European seabass</name>
    <name type="synonym">Morone labrax</name>
    <dbReference type="NCBI Taxonomy" id="13489"/>
    <lineage>
        <taxon>Eukaryota</taxon>
        <taxon>Metazoa</taxon>
        <taxon>Chordata</taxon>
        <taxon>Craniata</taxon>
        <taxon>Vertebrata</taxon>
        <taxon>Euteleostomi</taxon>
        <taxon>Actinopterygii</taxon>
        <taxon>Neopterygii</taxon>
        <taxon>Teleostei</taxon>
        <taxon>Neoteleostei</taxon>
        <taxon>Acanthomorphata</taxon>
        <taxon>Eupercaria</taxon>
        <taxon>Moronidae</taxon>
        <taxon>Dicentrarchus</taxon>
    </lineage>
</organism>
<dbReference type="PANTHER" id="PTHR31635">
    <property type="entry name" value="REVERSE TRANSCRIPTASE DOMAIN-CONTAINING PROTEIN-RELATED"/>
    <property type="match status" value="1"/>
</dbReference>
<feature type="domain" description="Reverse transcriptase" evidence="1">
    <location>
        <begin position="187"/>
        <end position="423"/>
    </location>
</feature>